<dbReference type="Proteomes" id="UP000029714">
    <property type="component" value="Unassembled WGS sequence"/>
</dbReference>
<feature type="transmembrane region" description="Helical" evidence="8">
    <location>
        <begin position="7"/>
        <end position="26"/>
    </location>
</feature>
<feature type="transmembrane region" description="Helical" evidence="8">
    <location>
        <begin position="32"/>
        <end position="51"/>
    </location>
</feature>
<feature type="transmembrane region" description="Helical" evidence="8">
    <location>
        <begin position="367"/>
        <end position="392"/>
    </location>
</feature>
<evidence type="ECO:0000313" key="11">
    <source>
        <dbReference type="Proteomes" id="UP000029714"/>
    </source>
</evidence>
<evidence type="ECO:0000256" key="4">
    <source>
        <dbReference type="ARBA" id="ARBA00022475"/>
    </source>
</evidence>
<feature type="domain" description="CstA N-terminal" evidence="9">
    <location>
        <begin position="33"/>
        <end position="591"/>
    </location>
</feature>
<reference evidence="10 11" key="1">
    <citation type="journal article" date="2014" name="Genome Announc.">
        <title>Draft genome sequences of eight enterohepatic helicobacter species isolated from both laboratory and wild rodents.</title>
        <authorList>
            <person name="Sheh A."/>
            <person name="Shen Z."/>
            <person name="Fox J.G."/>
        </authorList>
    </citation>
    <scope>NUCLEOTIDE SEQUENCE [LARGE SCALE GENOMIC DNA]</scope>
    <source>
        <strain evidence="10 11">MIT 97-6194</strain>
    </source>
</reference>
<evidence type="ECO:0000256" key="7">
    <source>
        <dbReference type="ARBA" id="ARBA00023136"/>
    </source>
</evidence>
<evidence type="ECO:0000256" key="8">
    <source>
        <dbReference type="SAM" id="Phobius"/>
    </source>
</evidence>
<keyword evidence="3" id="KW-0813">Transport</keyword>
<dbReference type="PROSITE" id="PS51257">
    <property type="entry name" value="PROKAR_LIPOPROTEIN"/>
    <property type="match status" value="1"/>
</dbReference>
<dbReference type="PANTHER" id="PTHR30252">
    <property type="entry name" value="INNER MEMBRANE PEPTIDE TRANSPORTER"/>
    <property type="match status" value="1"/>
</dbReference>
<keyword evidence="5 8" id="KW-0812">Transmembrane</keyword>
<feature type="transmembrane region" description="Helical" evidence="8">
    <location>
        <begin position="283"/>
        <end position="304"/>
    </location>
</feature>
<dbReference type="EMBL" id="JRMP02000015">
    <property type="protein sequence ID" value="TLD93226.1"/>
    <property type="molecule type" value="Genomic_DNA"/>
</dbReference>
<evidence type="ECO:0000256" key="1">
    <source>
        <dbReference type="ARBA" id="ARBA00004651"/>
    </source>
</evidence>
<organism evidence="10 11">
    <name type="scientific">Helicobacter saguini</name>
    <dbReference type="NCBI Taxonomy" id="1548018"/>
    <lineage>
        <taxon>Bacteria</taxon>
        <taxon>Pseudomonadati</taxon>
        <taxon>Campylobacterota</taxon>
        <taxon>Epsilonproteobacteria</taxon>
        <taxon>Campylobacterales</taxon>
        <taxon>Helicobacteraceae</taxon>
        <taxon>Helicobacter</taxon>
    </lineage>
</organism>
<protein>
    <submittedName>
        <fullName evidence="10">Carbon starvation protein A</fullName>
    </submittedName>
</protein>
<feature type="transmembrane region" description="Helical" evidence="8">
    <location>
        <begin position="217"/>
        <end position="235"/>
    </location>
</feature>
<feature type="transmembrane region" description="Helical" evidence="8">
    <location>
        <begin position="691"/>
        <end position="709"/>
    </location>
</feature>
<feature type="transmembrane region" description="Helical" evidence="8">
    <location>
        <begin position="255"/>
        <end position="276"/>
    </location>
</feature>
<dbReference type="GO" id="GO:0009267">
    <property type="term" value="P:cellular response to starvation"/>
    <property type="evidence" value="ECO:0007669"/>
    <property type="project" value="InterPro"/>
</dbReference>
<keyword evidence="7 8" id="KW-0472">Membrane</keyword>
<dbReference type="InterPro" id="IPR003706">
    <property type="entry name" value="CstA_N"/>
</dbReference>
<feature type="transmembrane region" description="Helical" evidence="8">
    <location>
        <begin position="324"/>
        <end position="346"/>
    </location>
</feature>
<reference evidence="10 11" key="2">
    <citation type="journal article" date="2016" name="Infect. Immun.">
        <title>Helicobacter saguini, a Novel Helicobacter Isolated from Cotton-Top Tamarins with Ulcerative Colitis, Has Proinflammatory Properties and Induces Typhlocolitis and Dysplasia in Gnotobiotic IL-10-/- Mice.</title>
        <authorList>
            <person name="Shen Z."/>
            <person name="Mannion A."/>
            <person name="Whary M.T."/>
            <person name="Muthupalani S."/>
            <person name="Sheh A."/>
            <person name="Feng Y."/>
            <person name="Gong G."/>
            <person name="Vandamme P."/>
            <person name="Holcombe H.R."/>
            <person name="Paster B.J."/>
            <person name="Fox J.G."/>
        </authorList>
    </citation>
    <scope>NUCLEOTIDE SEQUENCE [LARGE SCALE GENOMIC DNA]</scope>
    <source>
        <strain evidence="10 11">MIT 97-6194</strain>
    </source>
</reference>
<evidence type="ECO:0000256" key="6">
    <source>
        <dbReference type="ARBA" id="ARBA00022989"/>
    </source>
</evidence>
<dbReference type="RefSeq" id="WP_034573980.1">
    <property type="nucleotide sequence ID" value="NZ_JRMP02000015.1"/>
</dbReference>
<feature type="transmembrane region" description="Helical" evidence="8">
    <location>
        <begin position="507"/>
        <end position="529"/>
    </location>
</feature>
<dbReference type="Pfam" id="PF02554">
    <property type="entry name" value="CstA"/>
    <property type="match status" value="1"/>
</dbReference>
<dbReference type="GO" id="GO:0005886">
    <property type="term" value="C:plasma membrane"/>
    <property type="evidence" value="ECO:0007669"/>
    <property type="project" value="UniProtKB-SubCell"/>
</dbReference>
<evidence type="ECO:0000256" key="5">
    <source>
        <dbReference type="ARBA" id="ARBA00022692"/>
    </source>
</evidence>
<comment type="caution">
    <text evidence="10">The sequence shown here is derived from an EMBL/GenBank/DDBJ whole genome shotgun (WGS) entry which is preliminary data.</text>
</comment>
<feature type="transmembrane region" description="Helical" evidence="8">
    <location>
        <begin position="541"/>
        <end position="566"/>
    </location>
</feature>
<accession>A0A347VNH8</accession>
<gene>
    <name evidence="10" type="ORF">LS64_008890</name>
</gene>
<proteinExistence type="inferred from homology"/>
<evidence type="ECO:0000256" key="2">
    <source>
        <dbReference type="ARBA" id="ARBA00007755"/>
    </source>
</evidence>
<keyword evidence="11" id="KW-1185">Reference proteome</keyword>
<dbReference type="AlphaFoldDB" id="A0A347VNH8"/>
<evidence type="ECO:0000313" key="10">
    <source>
        <dbReference type="EMBL" id="TLD93226.1"/>
    </source>
</evidence>
<feature type="transmembrane region" description="Helical" evidence="8">
    <location>
        <begin position="116"/>
        <end position="137"/>
    </location>
</feature>
<sequence length="738" mass="78980">MKPLSKIIWLVIAIVGACCFGVLALHKGEKISALYLVIAAICIYAIAYRFYSAFVAYRVLGLDKNRITPAVYHNDGQNFVPTHKAVLFGHHFAAIAGAGPLVGPILAAQMGYLPSMIWILVGGCLAGATHDFVVLFISSRRNGRSLGEMIKEEMGNTIGRFAMLAIFGIMLIIIAILAMVVVKALADSPWGTFTIAMTIPIAMFMGVYMRFLRPGRVGEASIIGFILLLLALYYGSVVADNPVWAEYFHFEETTLALIIIAYGFIAAILPVWLLLAPRDYLSTFLKIGVIVVMAIAIIIVAPDLQMPKITKYIDGTGPVFAGKLFPFLFITIACGAISGFHALISSGTTPKMLENETHARMVGYGSMLMESAVAIMALVAACILEPGLYFAINSPAAIIGSDIAGAAKTISEWGFVVNPADISGMADSIGERTILSRTGGAPTFAIGLATIISKVPIFSLASMDFWYHFAILFEALFILTAVDAGTRACRYMAQDILGNVYKPLGNLESIPASLFATGLCVAGWGYFLYQGAIDPKGGIYSLWPLFGVSNQMLAAMALLLVMAILFKMGKGKFAWVVAAPAAFVLIATLYAGVQKILPANGERVHDAVSHVAFVQNAPAKIAAMESKIADLESGAILPKAAATLESNALDSNTESEGVGVDSATLEKLRGEEIASVKKDIAILKQGVVNNTLNAILCAFFMFVTLLVLIQSIRIARQCSEGKCAYPLREETYPAPNNA</sequence>
<dbReference type="STRING" id="1548018.LS64_14455"/>
<feature type="transmembrane region" description="Helical" evidence="8">
    <location>
        <begin position="92"/>
        <end position="110"/>
    </location>
</feature>
<comment type="subcellular location">
    <subcellularLocation>
        <location evidence="1">Cell membrane</location>
        <topology evidence="1">Multi-pass membrane protein</topology>
    </subcellularLocation>
</comment>
<dbReference type="InterPro" id="IPR051605">
    <property type="entry name" value="CstA"/>
</dbReference>
<feature type="transmembrane region" description="Helical" evidence="8">
    <location>
        <begin position="573"/>
        <end position="593"/>
    </location>
</feature>
<dbReference type="OrthoDB" id="9761224at2"/>
<feature type="transmembrane region" description="Helical" evidence="8">
    <location>
        <begin position="188"/>
        <end position="208"/>
    </location>
</feature>
<evidence type="ECO:0000259" key="9">
    <source>
        <dbReference type="Pfam" id="PF02554"/>
    </source>
</evidence>
<feature type="transmembrane region" description="Helical" evidence="8">
    <location>
        <begin position="465"/>
        <end position="486"/>
    </location>
</feature>
<dbReference type="PANTHER" id="PTHR30252:SF3">
    <property type="entry name" value="PYRUVATE_PROTON SYMPORTER BTST"/>
    <property type="match status" value="1"/>
</dbReference>
<evidence type="ECO:0000256" key="3">
    <source>
        <dbReference type="ARBA" id="ARBA00022448"/>
    </source>
</evidence>
<comment type="similarity">
    <text evidence="2">Belongs to the peptide transporter carbon starvation (CstA) (TC 2.A.114) family.</text>
</comment>
<keyword evidence="6 8" id="KW-1133">Transmembrane helix</keyword>
<name>A0A347VNH8_9HELI</name>
<feature type="transmembrane region" description="Helical" evidence="8">
    <location>
        <begin position="158"/>
        <end position="182"/>
    </location>
</feature>
<keyword evidence="4" id="KW-1003">Cell membrane</keyword>